<dbReference type="EMBL" id="CP000380">
    <property type="protein sequence ID" value="ABF80432.1"/>
    <property type="molecule type" value="Genomic_DNA"/>
</dbReference>
<dbReference type="HOGENOM" id="CLU_2463089_0_0_4"/>
<dbReference type="AlphaFoldDB" id="A0A0H2Y0H2"/>
<accession>A0A0H2Y0H2</accession>
<reference evidence="2" key="1">
    <citation type="submission" date="2006-05" db="EMBL/GenBank/DDBJ databases">
        <title>Complete sequence of chromosome 3 of Burkholderia cenocepacia AU 1054.</title>
        <authorList>
            <consortium name="US DOE Joint Genome Institute"/>
            <person name="Copeland A."/>
            <person name="Lucas S."/>
            <person name="Lapidus A."/>
            <person name="Barry K."/>
            <person name="Detter J.C."/>
            <person name="Glavina del Rio T."/>
            <person name="Hammon N."/>
            <person name="Israni S."/>
            <person name="Dalin E."/>
            <person name="Tice H."/>
            <person name="Pitluck S."/>
            <person name="Chain P."/>
            <person name="Malfatti S."/>
            <person name="Shin M."/>
            <person name="Vergez L."/>
            <person name="Schmutz J."/>
            <person name="Larimer F."/>
            <person name="Land M."/>
            <person name="Hauser L."/>
            <person name="Kyrpides N."/>
            <person name="Lykidis A."/>
            <person name="LiPuma J.J."/>
            <person name="Konstantinidis K."/>
            <person name="Tiedje J.M."/>
            <person name="Richardson P."/>
        </authorList>
    </citation>
    <scope>NUCLEOTIDE SEQUENCE [LARGE SCALE GENOMIC DNA]</scope>
    <source>
        <strain evidence="2">AU 1054</strain>
    </source>
</reference>
<organism evidence="2">
    <name type="scientific">Burkholderia orbicola (strain AU 1054)</name>
    <dbReference type="NCBI Taxonomy" id="331271"/>
    <lineage>
        <taxon>Bacteria</taxon>
        <taxon>Pseudomonadati</taxon>
        <taxon>Pseudomonadota</taxon>
        <taxon>Betaproteobacteria</taxon>
        <taxon>Burkholderiales</taxon>
        <taxon>Burkholderiaceae</taxon>
        <taxon>Burkholderia</taxon>
        <taxon>Burkholderia cepacia complex</taxon>
        <taxon>Burkholderia orbicola</taxon>
    </lineage>
</organism>
<name>A0A0H2Y0H2_BURO1</name>
<evidence type="ECO:0000256" key="1">
    <source>
        <dbReference type="SAM" id="MobiDB-lite"/>
    </source>
</evidence>
<proteinExistence type="predicted"/>
<protein>
    <submittedName>
        <fullName evidence="2">Uncharacterized protein</fullName>
    </submittedName>
</protein>
<feature type="region of interest" description="Disordered" evidence="1">
    <location>
        <begin position="1"/>
        <end position="31"/>
    </location>
</feature>
<sequence>MLRTSRASNKRVACQPPLDDRTTRPGGAMPRDIRMTDAFACPRGGRAAHHAHASAHRCSARRVLAHRPMRDGMGIAEPMHRHLISDPS</sequence>
<gene>
    <name evidence="2" type="ordered locus">Bcen_5561</name>
</gene>
<evidence type="ECO:0000313" key="2">
    <source>
        <dbReference type="EMBL" id="ABF80432.1"/>
    </source>
</evidence>